<comment type="caution">
    <text evidence="1">The sequence shown here is derived from an EMBL/GenBank/DDBJ whole genome shotgun (WGS) entry which is preliminary data.</text>
</comment>
<sequence length="128" mass="14491">MIYPVCTLRGQGRRDCRVTETAGISEGTGAKCFSSIGAHAQGVLIHREVSWGNRVDWKTLVGLLVRLQRELGIQERTFVIDERRKKPLELRSARRTEGFRMSLELRETKLQERFSGSSQKIGSFGLPT</sequence>
<evidence type="ECO:0000313" key="2">
    <source>
        <dbReference type="Proteomes" id="UP000663859"/>
    </source>
</evidence>
<name>A0A8J2BPV1_9BACT</name>
<dbReference type="AlphaFoldDB" id="A0A8J2BPV1"/>
<evidence type="ECO:0000313" key="1">
    <source>
        <dbReference type="EMBL" id="CAF0705072.1"/>
    </source>
</evidence>
<dbReference type="Proteomes" id="UP000663859">
    <property type="component" value="Unassembled WGS sequence"/>
</dbReference>
<gene>
    <name evidence="1" type="ORF">MPNT_80096</name>
</gene>
<protein>
    <submittedName>
        <fullName evidence="1">Uncharacterized protein</fullName>
    </submittedName>
</protein>
<accession>A0A8J2BPV1</accession>
<reference evidence="1" key="1">
    <citation type="submission" date="2021-02" db="EMBL/GenBank/DDBJ databases">
        <authorList>
            <person name="Cremers G."/>
            <person name="Picone N."/>
        </authorList>
    </citation>
    <scope>NUCLEOTIDE SEQUENCE</scope>
    <source>
        <strain evidence="1">PQ17</strain>
    </source>
</reference>
<dbReference type="EMBL" id="CAJNOB010000070">
    <property type="protein sequence ID" value="CAF0705072.1"/>
    <property type="molecule type" value="Genomic_DNA"/>
</dbReference>
<keyword evidence="2" id="KW-1185">Reference proteome</keyword>
<organism evidence="1 2">
    <name type="scientific">Candidatus Methylacidithermus pantelleriae</name>
    <dbReference type="NCBI Taxonomy" id="2744239"/>
    <lineage>
        <taxon>Bacteria</taxon>
        <taxon>Pseudomonadati</taxon>
        <taxon>Verrucomicrobiota</taxon>
        <taxon>Methylacidiphilae</taxon>
        <taxon>Methylacidiphilales</taxon>
        <taxon>Methylacidiphilaceae</taxon>
        <taxon>Candidatus Methylacidithermus</taxon>
    </lineage>
</organism>
<proteinExistence type="predicted"/>